<feature type="transmembrane region" description="Helical" evidence="1">
    <location>
        <begin position="111"/>
        <end position="128"/>
    </location>
</feature>
<gene>
    <name evidence="3" type="ORF">BCY91_15575</name>
</gene>
<sequence>MQIKSATFTVLLALLSFIAKSQENKLLITFKDSSSNTIKKGDYVRMAYPSAKLDIKSKNGRFPEIVGIRGKVDSISSSEIWLIRDKRSLKKQAFNIADIDAIKEVSKSGELMSFIGSTLVIGTAAVIITDKMELNPGAVAFAGAFSLFPAAILTGNVYYPTKPKKKVGEDYSLDVITIN</sequence>
<dbReference type="OrthoDB" id="759535at2"/>
<evidence type="ECO:0000256" key="1">
    <source>
        <dbReference type="SAM" id="Phobius"/>
    </source>
</evidence>
<accession>A0A419S8L4</accession>
<feature type="signal peptide" evidence="2">
    <location>
        <begin position="1"/>
        <end position="21"/>
    </location>
</feature>
<dbReference type="AlphaFoldDB" id="A0A419S8L4"/>
<keyword evidence="4" id="KW-1185">Reference proteome</keyword>
<keyword evidence="1" id="KW-0812">Transmembrane</keyword>
<keyword evidence="1" id="KW-1133">Transmembrane helix</keyword>
<feature type="chain" id="PRO_5019216839" evidence="2">
    <location>
        <begin position="22"/>
        <end position="179"/>
    </location>
</feature>
<evidence type="ECO:0000256" key="2">
    <source>
        <dbReference type="SAM" id="SignalP"/>
    </source>
</evidence>
<dbReference type="RefSeq" id="WP_120180939.1">
    <property type="nucleotide sequence ID" value="NZ_MBTA01000005.1"/>
</dbReference>
<proteinExistence type="predicted"/>
<dbReference type="Proteomes" id="UP000283433">
    <property type="component" value="Unassembled WGS sequence"/>
</dbReference>
<dbReference type="EMBL" id="MBTA01000005">
    <property type="protein sequence ID" value="RKD18222.1"/>
    <property type="molecule type" value="Genomic_DNA"/>
</dbReference>
<protein>
    <submittedName>
        <fullName evidence="3">Uncharacterized protein</fullName>
    </submittedName>
</protein>
<name>A0A419S8L4_9SPHI</name>
<reference evidence="3 4" key="1">
    <citation type="submission" date="2016-07" db="EMBL/GenBank/DDBJ databases">
        <title>Genome of Pelobium manganitolerans.</title>
        <authorList>
            <person name="Wu S."/>
            <person name="Wang G."/>
        </authorList>
    </citation>
    <scope>NUCLEOTIDE SEQUENCE [LARGE SCALE GENOMIC DNA]</scope>
    <source>
        <strain evidence="3 4">YS-25</strain>
    </source>
</reference>
<organism evidence="3 4">
    <name type="scientific">Pelobium manganitolerans</name>
    <dbReference type="NCBI Taxonomy" id="1842495"/>
    <lineage>
        <taxon>Bacteria</taxon>
        <taxon>Pseudomonadati</taxon>
        <taxon>Bacteroidota</taxon>
        <taxon>Sphingobacteriia</taxon>
        <taxon>Sphingobacteriales</taxon>
        <taxon>Sphingobacteriaceae</taxon>
        <taxon>Pelobium</taxon>
    </lineage>
</organism>
<comment type="caution">
    <text evidence="3">The sequence shown here is derived from an EMBL/GenBank/DDBJ whole genome shotgun (WGS) entry which is preliminary data.</text>
</comment>
<evidence type="ECO:0000313" key="4">
    <source>
        <dbReference type="Proteomes" id="UP000283433"/>
    </source>
</evidence>
<feature type="transmembrane region" description="Helical" evidence="1">
    <location>
        <begin position="140"/>
        <end position="159"/>
    </location>
</feature>
<evidence type="ECO:0000313" key="3">
    <source>
        <dbReference type="EMBL" id="RKD18222.1"/>
    </source>
</evidence>
<keyword evidence="1" id="KW-0472">Membrane</keyword>
<keyword evidence="2" id="KW-0732">Signal</keyword>